<dbReference type="PANTHER" id="PTHR30294">
    <property type="entry name" value="MEMBRANE COMPONENT OF ABC TRANSPORTER YHHJ-RELATED"/>
    <property type="match status" value="1"/>
</dbReference>
<comment type="caution">
    <text evidence="8">The sequence shown here is derived from an EMBL/GenBank/DDBJ whole genome shotgun (WGS) entry which is preliminary data.</text>
</comment>
<dbReference type="Proteomes" id="UP000658720">
    <property type="component" value="Unassembled WGS sequence"/>
</dbReference>
<keyword evidence="4 6" id="KW-1133">Transmembrane helix</keyword>
<feature type="transmembrane region" description="Helical" evidence="6">
    <location>
        <begin position="112"/>
        <end position="139"/>
    </location>
</feature>
<feature type="transmembrane region" description="Helical" evidence="6">
    <location>
        <begin position="151"/>
        <end position="174"/>
    </location>
</feature>
<accession>A0ABR9VRE6</accession>
<proteinExistence type="predicted"/>
<gene>
    <name evidence="8" type="ORF">IQ217_08695</name>
</gene>
<feature type="transmembrane region" description="Helical" evidence="6">
    <location>
        <begin position="234"/>
        <end position="253"/>
    </location>
</feature>
<feature type="transmembrane region" description="Helical" evidence="6">
    <location>
        <begin position="23"/>
        <end position="48"/>
    </location>
</feature>
<dbReference type="Pfam" id="PF01061">
    <property type="entry name" value="ABC2_membrane"/>
    <property type="match status" value="1"/>
</dbReference>
<keyword evidence="2" id="KW-1003">Cell membrane</keyword>
<evidence type="ECO:0000256" key="1">
    <source>
        <dbReference type="ARBA" id="ARBA00004651"/>
    </source>
</evidence>
<dbReference type="RefSeq" id="WP_190599467.1">
    <property type="nucleotide sequence ID" value="NZ_JADEVV010000020.1"/>
</dbReference>
<evidence type="ECO:0000256" key="6">
    <source>
        <dbReference type="SAM" id="Phobius"/>
    </source>
</evidence>
<feature type="domain" description="ABC-2 type transporter transmembrane" evidence="7">
    <location>
        <begin position="6"/>
        <end position="198"/>
    </location>
</feature>
<feature type="transmembrane region" description="Helical" evidence="6">
    <location>
        <begin position="181"/>
        <end position="198"/>
    </location>
</feature>
<comment type="subcellular location">
    <subcellularLocation>
        <location evidence="1">Cell membrane</location>
        <topology evidence="1">Multi-pass membrane protein</topology>
    </subcellularLocation>
</comment>
<sequence>MTTLYNLLAILRKELLSYFSSPFAYGIAAIFWLMSGIFFSLMLSQIISNVEFLRQSGFAEPVDVAGDFLSSYLGLIISLILVLLPALSMGLYAEERKRGTLELLATSPVTNWVVAVGKLMGALLFFSVLLVPLWIYQIIVFSAANPPLPSGLVLVANGAVILVAAAVLSLGMFISSLTENVIIAYILTFVLILMLWIMDVFAQNLGGAIADIFAYLSLFQSYQDLINGVINSKSCVLFASYIFLGIFLTAQSIEALRFQRS</sequence>
<dbReference type="EMBL" id="JADEVV010000020">
    <property type="protein sequence ID" value="MBE9253919.1"/>
    <property type="molecule type" value="Genomic_DNA"/>
</dbReference>
<evidence type="ECO:0000256" key="3">
    <source>
        <dbReference type="ARBA" id="ARBA00022692"/>
    </source>
</evidence>
<evidence type="ECO:0000313" key="9">
    <source>
        <dbReference type="Proteomes" id="UP000658720"/>
    </source>
</evidence>
<organism evidence="8 9">
    <name type="scientific">Synechocystis salina LEGE 00031</name>
    <dbReference type="NCBI Taxonomy" id="1828736"/>
    <lineage>
        <taxon>Bacteria</taxon>
        <taxon>Bacillati</taxon>
        <taxon>Cyanobacteriota</taxon>
        <taxon>Cyanophyceae</taxon>
        <taxon>Synechococcales</taxon>
        <taxon>Merismopediaceae</taxon>
        <taxon>Synechocystis</taxon>
    </lineage>
</organism>
<reference evidence="8 9" key="1">
    <citation type="submission" date="2020-10" db="EMBL/GenBank/DDBJ databases">
        <authorList>
            <person name="Castelo-Branco R."/>
            <person name="Eusebio N."/>
            <person name="Adriana R."/>
            <person name="Vieira A."/>
            <person name="Brugerolle De Fraissinette N."/>
            <person name="Rezende De Castro R."/>
            <person name="Schneider M.P."/>
            <person name="Vasconcelos V."/>
            <person name="Leao P.N."/>
        </authorList>
    </citation>
    <scope>NUCLEOTIDE SEQUENCE [LARGE SCALE GENOMIC DNA]</scope>
    <source>
        <strain evidence="8 9">LEGE 00031</strain>
    </source>
</reference>
<evidence type="ECO:0000256" key="2">
    <source>
        <dbReference type="ARBA" id="ARBA00022475"/>
    </source>
</evidence>
<evidence type="ECO:0000256" key="5">
    <source>
        <dbReference type="ARBA" id="ARBA00023136"/>
    </source>
</evidence>
<dbReference type="PANTHER" id="PTHR30294:SF29">
    <property type="entry name" value="MULTIDRUG ABC TRANSPORTER PERMEASE YBHS-RELATED"/>
    <property type="match status" value="1"/>
</dbReference>
<evidence type="ECO:0000259" key="7">
    <source>
        <dbReference type="Pfam" id="PF01061"/>
    </source>
</evidence>
<keyword evidence="5 6" id="KW-0472">Membrane</keyword>
<name>A0ABR9VRE6_9SYNC</name>
<dbReference type="InterPro" id="IPR013525">
    <property type="entry name" value="ABC2_TM"/>
</dbReference>
<feature type="transmembrane region" description="Helical" evidence="6">
    <location>
        <begin position="68"/>
        <end position="92"/>
    </location>
</feature>
<protein>
    <submittedName>
        <fullName evidence="8">ABC transporter permease subunit</fullName>
    </submittedName>
</protein>
<keyword evidence="9" id="KW-1185">Reference proteome</keyword>
<dbReference type="InterPro" id="IPR051449">
    <property type="entry name" value="ABC-2_transporter_component"/>
</dbReference>
<keyword evidence="3 6" id="KW-0812">Transmembrane</keyword>
<evidence type="ECO:0000256" key="4">
    <source>
        <dbReference type="ARBA" id="ARBA00022989"/>
    </source>
</evidence>
<evidence type="ECO:0000313" key="8">
    <source>
        <dbReference type="EMBL" id="MBE9253919.1"/>
    </source>
</evidence>